<keyword evidence="1" id="KW-0812">Transmembrane</keyword>
<proteinExistence type="predicted"/>
<evidence type="ECO:0000313" key="3">
    <source>
        <dbReference type="Proteomes" id="UP000621307"/>
    </source>
</evidence>
<accession>A0ABR8BSJ5</accession>
<comment type="caution">
    <text evidence="2">The sequence shown here is derived from an EMBL/GenBank/DDBJ whole genome shotgun (WGS) entry which is preliminary data.</text>
</comment>
<keyword evidence="1" id="KW-0472">Membrane</keyword>
<reference evidence="2 3" key="1">
    <citation type="journal article" date="2020" name="ISME J.">
        <title>Comparative genomics reveals insights into cyanobacterial evolution and habitat adaptation.</title>
        <authorList>
            <person name="Chen M.Y."/>
            <person name="Teng W.K."/>
            <person name="Zhao L."/>
            <person name="Hu C.X."/>
            <person name="Zhou Y.K."/>
            <person name="Han B.P."/>
            <person name="Song L.R."/>
            <person name="Shu W.S."/>
        </authorList>
    </citation>
    <scope>NUCLEOTIDE SEQUENCE [LARGE SCALE GENOMIC DNA]</scope>
    <source>
        <strain evidence="2 3">FACHB-3921</strain>
    </source>
</reference>
<dbReference type="EMBL" id="JACJQL010000136">
    <property type="protein sequence ID" value="MBD2255821.1"/>
    <property type="molecule type" value="Genomic_DNA"/>
</dbReference>
<protein>
    <submittedName>
        <fullName evidence="2">Uncharacterized protein</fullName>
    </submittedName>
</protein>
<dbReference type="RefSeq" id="WP_190573020.1">
    <property type="nucleotide sequence ID" value="NZ_JACJQL010000136.1"/>
</dbReference>
<dbReference type="Proteomes" id="UP000621307">
    <property type="component" value="Unassembled WGS sequence"/>
</dbReference>
<sequence>MTLPEITTSEISTNGSRPVEKAALKRKLPVDIQSRVDYLIGQITSELKKLSQDGLTLEKATQEELSELINLLQSIEKRFIYNATKNLKNCDARQEQLAAKLDFLQVAIEALFQKQPNLCLAKKIRRNIQYSIDETDNPIGGFWKNSLLKIIHLGSTPNKLFLGLLLALPLYLGILFSSVATLTYFSRLVNNLPIASGQNNLQQNRPGMSKGYFNILVLLAIAGSAGALGSIIGLTH</sequence>
<keyword evidence="1" id="KW-1133">Transmembrane helix</keyword>
<feature type="transmembrane region" description="Helical" evidence="1">
    <location>
        <begin position="211"/>
        <end position="234"/>
    </location>
</feature>
<name>A0ABR8BSJ5_9NOSO</name>
<feature type="transmembrane region" description="Helical" evidence="1">
    <location>
        <begin position="160"/>
        <end position="185"/>
    </location>
</feature>
<evidence type="ECO:0000313" key="2">
    <source>
        <dbReference type="EMBL" id="MBD2255821.1"/>
    </source>
</evidence>
<gene>
    <name evidence="2" type="ORF">H6G14_32125</name>
</gene>
<organism evidence="2 3">
    <name type="scientific">Nostoc parmelioides FACHB-3921</name>
    <dbReference type="NCBI Taxonomy" id="2692909"/>
    <lineage>
        <taxon>Bacteria</taxon>
        <taxon>Bacillati</taxon>
        <taxon>Cyanobacteriota</taxon>
        <taxon>Cyanophyceae</taxon>
        <taxon>Nostocales</taxon>
        <taxon>Nostocaceae</taxon>
        <taxon>Nostoc</taxon>
    </lineage>
</organism>
<keyword evidence="3" id="KW-1185">Reference proteome</keyword>
<evidence type="ECO:0000256" key="1">
    <source>
        <dbReference type="SAM" id="Phobius"/>
    </source>
</evidence>